<dbReference type="AlphaFoldDB" id="B3S346"/>
<feature type="transmembrane region" description="Helical" evidence="8">
    <location>
        <begin position="137"/>
        <end position="157"/>
    </location>
</feature>
<dbReference type="KEGG" id="tad:TRIADDRAFT_58590"/>
<dbReference type="EMBL" id="DS985248">
    <property type="protein sequence ID" value="EDV22726.1"/>
    <property type="molecule type" value="Genomic_DNA"/>
</dbReference>
<evidence type="ECO:0000256" key="5">
    <source>
        <dbReference type="ARBA" id="ARBA00023136"/>
    </source>
</evidence>
<dbReference type="InterPro" id="IPR050125">
    <property type="entry name" value="GPCR_opsins"/>
</dbReference>
<dbReference type="GO" id="GO:0007602">
    <property type="term" value="P:phototransduction"/>
    <property type="evidence" value="ECO:0000318"/>
    <property type="project" value="GO_Central"/>
</dbReference>
<organism evidence="10 11">
    <name type="scientific">Trichoplax adhaerens</name>
    <name type="common">Trichoplax reptans</name>
    <dbReference type="NCBI Taxonomy" id="10228"/>
    <lineage>
        <taxon>Eukaryota</taxon>
        <taxon>Metazoa</taxon>
        <taxon>Placozoa</taxon>
        <taxon>Uniplacotomia</taxon>
        <taxon>Trichoplacea</taxon>
        <taxon>Trichoplacidae</taxon>
        <taxon>Trichoplax</taxon>
    </lineage>
</organism>
<reference evidence="10 11" key="1">
    <citation type="journal article" date="2008" name="Nature">
        <title>The Trichoplax genome and the nature of placozoans.</title>
        <authorList>
            <person name="Srivastava M."/>
            <person name="Begovic E."/>
            <person name="Chapman J."/>
            <person name="Putnam N.H."/>
            <person name="Hellsten U."/>
            <person name="Kawashima T."/>
            <person name="Kuo A."/>
            <person name="Mitros T."/>
            <person name="Salamov A."/>
            <person name="Carpenter M.L."/>
            <person name="Signorovitch A.Y."/>
            <person name="Moreno M.A."/>
            <person name="Kamm K."/>
            <person name="Grimwood J."/>
            <person name="Schmutz J."/>
            <person name="Shapiro H."/>
            <person name="Grigoriev I.V."/>
            <person name="Buss L.W."/>
            <person name="Schierwater B."/>
            <person name="Dellaporta S.L."/>
            <person name="Rokhsar D.S."/>
        </authorList>
    </citation>
    <scope>NUCLEOTIDE SEQUENCE [LARGE SCALE GENOMIC DNA]</scope>
    <source>
        <strain evidence="10 11">Grell-BS-1999</strain>
    </source>
</reference>
<dbReference type="GO" id="GO:0005886">
    <property type="term" value="C:plasma membrane"/>
    <property type="evidence" value="ECO:0000318"/>
    <property type="project" value="GO_Central"/>
</dbReference>
<gene>
    <name evidence="10" type="ORF">TRIADDRAFT_58590</name>
</gene>
<evidence type="ECO:0000256" key="7">
    <source>
        <dbReference type="ARBA" id="ARBA00023224"/>
    </source>
</evidence>
<feature type="transmembrane region" description="Helical" evidence="8">
    <location>
        <begin position="23"/>
        <end position="45"/>
    </location>
</feature>
<dbReference type="PhylomeDB" id="B3S346"/>
<dbReference type="Proteomes" id="UP000009022">
    <property type="component" value="Unassembled WGS sequence"/>
</dbReference>
<evidence type="ECO:0000256" key="8">
    <source>
        <dbReference type="SAM" id="Phobius"/>
    </source>
</evidence>
<feature type="transmembrane region" description="Helical" evidence="8">
    <location>
        <begin position="242"/>
        <end position="269"/>
    </location>
</feature>
<dbReference type="CDD" id="cd00637">
    <property type="entry name" value="7tm_classA_rhodopsin-like"/>
    <property type="match status" value="1"/>
</dbReference>
<dbReference type="CTD" id="6755985"/>
<dbReference type="GO" id="GO:0071482">
    <property type="term" value="P:cellular response to light stimulus"/>
    <property type="evidence" value="ECO:0000318"/>
    <property type="project" value="GO_Central"/>
</dbReference>
<feature type="domain" description="G-protein coupled receptors family 1 profile" evidence="9">
    <location>
        <begin position="36"/>
        <end position="293"/>
    </location>
</feature>
<feature type="transmembrane region" description="Helical" evidence="8">
    <location>
        <begin position="98"/>
        <end position="125"/>
    </location>
</feature>
<dbReference type="HOGENOM" id="CLU_674982_0_0_1"/>
<evidence type="ECO:0000313" key="10">
    <source>
        <dbReference type="EMBL" id="EDV22726.1"/>
    </source>
</evidence>
<accession>B3S346</accession>
<dbReference type="GeneID" id="6755985"/>
<keyword evidence="5 8" id="KW-0472">Membrane</keyword>
<protein>
    <recommendedName>
        <fullName evidence="9">G-protein coupled receptors family 1 profile domain-containing protein</fullName>
    </recommendedName>
</protein>
<proteinExistence type="predicted"/>
<evidence type="ECO:0000256" key="3">
    <source>
        <dbReference type="ARBA" id="ARBA00022989"/>
    </source>
</evidence>
<dbReference type="SUPFAM" id="SSF81321">
    <property type="entry name" value="Family A G protein-coupled receptor-like"/>
    <property type="match status" value="1"/>
</dbReference>
<dbReference type="eggNOG" id="KOG3656">
    <property type="taxonomic scope" value="Eukaryota"/>
</dbReference>
<dbReference type="GO" id="GO:0007186">
    <property type="term" value="P:G protein-coupled receptor signaling pathway"/>
    <property type="evidence" value="ECO:0000318"/>
    <property type="project" value="GO_Central"/>
</dbReference>
<keyword evidence="3 8" id="KW-1133">Transmembrane helix</keyword>
<dbReference type="GO" id="GO:0008020">
    <property type="term" value="F:G protein-coupled photoreceptor activity"/>
    <property type="evidence" value="ECO:0000318"/>
    <property type="project" value="GO_Central"/>
</dbReference>
<name>B3S346_TRIAD</name>
<evidence type="ECO:0000313" key="11">
    <source>
        <dbReference type="Proteomes" id="UP000009022"/>
    </source>
</evidence>
<keyword evidence="11" id="KW-1185">Reference proteome</keyword>
<feature type="transmembrane region" description="Helical" evidence="8">
    <location>
        <begin position="275"/>
        <end position="296"/>
    </location>
</feature>
<evidence type="ECO:0000256" key="6">
    <source>
        <dbReference type="ARBA" id="ARBA00023170"/>
    </source>
</evidence>
<feature type="transmembrane region" description="Helical" evidence="8">
    <location>
        <begin position="57"/>
        <end position="78"/>
    </location>
</feature>
<dbReference type="InterPro" id="IPR017452">
    <property type="entry name" value="GPCR_Rhodpsn_7TM"/>
</dbReference>
<sequence length="365" mass="42381">MNSSNTVNNSFIPFSDFEANARFIAYAVLLAFTVIGNIIVIESFIVVRTLRTPFNIFLLNLATVDLFTGIFRMGFYLFNIAYAKGFEWPFSPALCNFSGWALSIAFSANVHTLELMAIFRYIAVVHNNTYNLTQKRAVISIVCIWIYSNIIALLPIIGWNRYRYQANEIACLPDWYYESSYPLFVTICDVIIPLTILFYCYVAIYITMKKTSRRFRDISNQGMDIALQQISKREARVTRAMFLVFVAFLICIVPYAVCVFILFSIFHIWVGRDMAFLTGYFVNLNSAINPILYGFLYCRFRKAYYYTACLWWRKLSSIFTILSSLHHRHNKVRLVKDCDGDFNRSRGTEIISMNHHDQAVIQEVD</sequence>
<keyword evidence="7" id="KW-0807">Transducer</keyword>
<feature type="transmembrane region" description="Helical" evidence="8">
    <location>
        <begin position="183"/>
        <end position="206"/>
    </location>
</feature>
<dbReference type="STRING" id="10228.B3S346"/>
<evidence type="ECO:0000256" key="2">
    <source>
        <dbReference type="ARBA" id="ARBA00022692"/>
    </source>
</evidence>
<dbReference type="FunCoup" id="B3S346">
    <property type="interactions" value="104"/>
</dbReference>
<evidence type="ECO:0000256" key="1">
    <source>
        <dbReference type="ARBA" id="ARBA00004141"/>
    </source>
</evidence>
<dbReference type="PANTHER" id="PTHR24240">
    <property type="entry name" value="OPSIN"/>
    <property type="match status" value="1"/>
</dbReference>
<keyword evidence="2 8" id="KW-0812">Transmembrane</keyword>
<evidence type="ECO:0000259" key="9">
    <source>
        <dbReference type="PROSITE" id="PS50262"/>
    </source>
</evidence>
<dbReference type="FunFam" id="1.20.1070.10:FF:000400">
    <property type="entry name" value="Melanopsin-B"/>
    <property type="match status" value="1"/>
</dbReference>
<dbReference type="Pfam" id="PF00001">
    <property type="entry name" value="7tm_1"/>
    <property type="match status" value="1"/>
</dbReference>
<dbReference type="PROSITE" id="PS50262">
    <property type="entry name" value="G_PROTEIN_RECEP_F1_2"/>
    <property type="match status" value="1"/>
</dbReference>
<keyword evidence="6" id="KW-0675">Receptor</keyword>
<dbReference type="Gene3D" id="1.20.1070.10">
    <property type="entry name" value="Rhodopsin 7-helix transmembrane proteins"/>
    <property type="match status" value="1"/>
</dbReference>
<dbReference type="OrthoDB" id="10044919at2759"/>
<dbReference type="RefSeq" id="XP_002114592.1">
    <property type="nucleotide sequence ID" value="XM_002114556.1"/>
</dbReference>
<evidence type="ECO:0000256" key="4">
    <source>
        <dbReference type="ARBA" id="ARBA00023040"/>
    </source>
</evidence>
<comment type="subcellular location">
    <subcellularLocation>
        <location evidence="1">Membrane</location>
        <topology evidence="1">Multi-pass membrane protein</topology>
    </subcellularLocation>
</comment>
<dbReference type="InterPro" id="IPR000276">
    <property type="entry name" value="GPCR_Rhodpsn"/>
</dbReference>
<dbReference type="PRINTS" id="PR00237">
    <property type="entry name" value="GPCRRHODOPSN"/>
</dbReference>
<keyword evidence="4" id="KW-0297">G-protein coupled receptor</keyword>
<dbReference type="InParanoid" id="B3S346"/>